<keyword evidence="4" id="KW-0808">Transferase</keyword>
<name>A0AAD9YWR2_9LECA</name>
<evidence type="ECO:0000313" key="12">
    <source>
        <dbReference type="Proteomes" id="UP001276659"/>
    </source>
</evidence>
<dbReference type="AlphaFoldDB" id="A0AAD9YWR2"/>
<keyword evidence="9" id="KW-0472">Membrane</keyword>
<accession>A0AAD9YWR2</accession>
<feature type="chain" id="PRO_5042206685" evidence="10">
    <location>
        <begin position="16"/>
        <end position="473"/>
    </location>
</feature>
<dbReference type="GO" id="GO:0046354">
    <property type="term" value="P:mannan biosynthetic process"/>
    <property type="evidence" value="ECO:0007669"/>
    <property type="project" value="TreeGrafter"/>
</dbReference>
<dbReference type="GO" id="GO:0000139">
    <property type="term" value="C:Golgi membrane"/>
    <property type="evidence" value="ECO:0007669"/>
    <property type="project" value="UniProtKB-SubCell"/>
</dbReference>
<protein>
    <submittedName>
        <fullName evidence="11">Uncharacterized protein</fullName>
    </submittedName>
</protein>
<keyword evidence="6" id="KW-0735">Signal-anchor</keyword>
<dbReference type="InterPro" id="IPR029044">
    <property type="entry name" value="Nucleotide-diphossugar_trans"/>
</dbReference>
<keyword evidence="12" id="KW-1185">Reference proteome</keyword>
<evidence type="ECO:0000256" key="8">
    <source>
        <dbReference type="ARBA" id="ARBA00023034"/>
    </source>
</evidence>
<evidence type="ECO:0000256" key="7">
    <source>
        <dbReference type="ARBA" id="ARBA00022989"/>
    </source>
</evidence>
<keyword evidence="8" id="KW-0333">Golgi apparatus</keyword>
<dbReference type="Pfam" id="PF11051">
    <property type="entry name" value="Mannosyl_trans3"/>
    <property type="match status" value="2"/>
</dbReference>
<dbReference type="GO" id="GO:0000026">
    <property type="term" value="F:alpha-1,2-mannosyltransferase activity"/>
    <property type="evidence" value="ECO:0007669"/>
    <property type="project" value="TreeGrafter"/>
</dbReference>
<evidence type="ECO:0000256" key="6">
    <source>
        <dbReference type="ARBA" id="ARBA00022968"/>
    </source>
</evidence>
<dbReference type="PANTHER" id="PTHR31646:SF1">
    <property type="entry name" value="ALPHA-1,2-MANNOSYLTRANSFERASE MNN2"/>
    <property type="match status" value="1"/>
</dbReference>
<proteinExistence type="inferred from homology"/>
<evidence type="ECO:0000256" key="2">
    <source>
        <dbReference type="ARBA" id="ARBA00004922"/>
    </source>
</evidence>
<evidence type="ECO:0000256" key="9">
    <source>
        <dbReference type="ARBA" id="ARBA00023136"/>
    </source>
</evidence>
<keyword evidence="5" id="KW-0812">Transmembrane</keyword>
<evidence type="ECO:0000256" key="4">
    <source>
        <dbReference type="ARBA" id="ARBA00022679"/>
    </source>
</evidence>
<organism evidence="11 12">
    <name type="scientific">Lepraria neglecta</name>
    <dbReference type="NCBI Taxonomy" id="209136"/>
    <lineage>
        <taxon>Eukaryota</taxon>
        <taxon>Fungi</taxon>
        <taxon>Dikarya</taxon>
        <taxon>Ascomycota</taxon>
        <taxon>Pezizomycotina</taxon>
        <taxon>Lecanoromycetes</taxon>
        <taxon>OSLEUM clade</taxon>
        <taxon>Lecanoromycetidae</taxon>
        <taxon>Lecanorales</taxon>
        <taxon>Lecanorineae</taxon>
        <taxon>Stereocaulaceae</taxon>
        <taxon>Lepraria</taxon>
    </lineage>
</organism>
<dbReference type="EMBL" id="JASNWA010000011">
    <property type="protein sequence ID" value="KAK3167374.1"/>
    <property type="molecule type" value="Genomic_DNA"/>
</dbReference>
<dbReference type="InterPro" id="IPR022751">
    <property type="entry name" value="Alpha_mannosyltransferase"/>
</dbReference>
<dbReference type="PANTHER" id="PTHR31646">
    <property type="entry name" value="ALPHA-1,2-MANNOSYLTRANSFERASE MNN2"/>
    <property type="match status" value="1"/>
</dbReference>
<reference evidence="11" key="1">
    <citation type="submission" date="2022-11" db="EMBL/GenBank/DDBJ databases">
        <title>Chromosomal genome sequence assembly and mating type (MAT) locus characterization of the leprose asexual lichenized fungus Lepraria neglecta (Nyl.) Erichsen.</title>
        <authorList>
            <person name="Allen J.L."/>
            <person name="Pfeffer B."/>
        </authorList>
    </citation>
    <scope>NUCLEOTIDE SEQUENCE</scope>
    <source>
        <strain evidence="11">Allen 5258</strain>
    </source>
</reference>
<keyword evidence="7" id="KW-1133">Transmembrane helix</keyword>
<keyword evidence="10" id="KW-0732">Signal</keyword>
<evidence type="ECO:0000256" key="10">
    <source>
        <dbReference type="SAM" id="SignalP"/>
    </source>
</evidence>
<feature type="signal peptide" evidence="10">
    <location>
        <begin position="1"/>
        <end position="15"/>
    </location>
</feature>
<comment type="subcellular location">
    <subcellularLocation>
        <location evidence="1">Golgi apparatus membrane</location>
        <topology evidence="1">Single-pass type II membrane protein</topology>
    </subcellularLocation>
</comment>
<evidence type="ECO:0000256" key="5">
    <source>
        <dbReference type="ARBA" id="ARBA00022692"/>
    </source>
</evidence>
<sequence length="473" mass="53468">MGLIIFLICATFLWEQHPSGFGKVTAPSQLGWPSSSPQLLTGQADEFWKKMSALLASATPKCHPPKKLCIAKPIGFGRVDSFTDATPQKCLSMPEVDIQAMQESHQKVVKGIETDPPVLSYQNGTRGLVTTAGADYLPNVVISLRMLRKTGCQLPMEVFLSTQREWETYICETVLPELNAKCIVQSSHFRTTANTEPPSRYQNKIVAILTSTFEELLFIDADCFPVKDLTPVFDSEPFLSKGLITFPDYWASTASQIFYDIIQQPFPPLTAHQTTESGEIFISKKTHQDTLLLAMYYNHFGKKFYYPLLSQGASGEGDKDTFLAAADFFNESYYAVHKGVRSLGHMVNDHLDGSAMIQFDPVEDYIETTKDHGIPTKTPHILFVHNNYPKINPRLLWNEHAHIIHDSKGQFRRPWTAEKEILDSFGFDVQRSHWEEILWTACNLEDKFQAWEGVDEICGNTRVYFDKTFGAPS</sequence>
<dbReference type="SUPFAM" id="SSF53448">
    <property type="entry name" value="Nucleotide-diphospho-sugar transferases"/>
    <property type="match status" value="1"/>
</dbReference>
<evidence type="ECO:0000256" key="1">
    <source>
        <dbReference type="ARBA" id="ARBA00004323"/>
    </source>
</evidence>
<comment type="pathway">
    <text evidence="2">Protein modification; protein glycosylation.</text>
</comment>
<gene>
    <name evidence="11" type="ORF">OEA41_010501</name>
</gene>
<dbReference type="Proteomes" id="UP001276659">
    <property type="component" value="Unassembled WGS sequence"/>
</dbReference>
<comment type="similarity">
    <text evidence="3">Belongs to the MNN1/MNT family.</text>
</comment>
<evidence type="ECO:0000313" key="11">
    <source>
        <dbReference type="EMBL" id="KAK3167374.1"/>
    </source>
</evidence>
<evidence type="ECO:0000256" key="3">
    <source>
        <dbReference type="ARBA" id="ARBA00009105"/>
    </source>
</evidence>
<comment type="caution">
    <text evidence="11">The sequence shown here is derived from an EMBL/GenBank/DDBJ whole genome shotgun (WGS) entry which is preliminary data.</text>
</comment>